<dbReference type="PRINTS" id="PR00742">
    <property type="entry name" value="GLHYDRLASE35"/>
</dbReference>
<comment type="similarity">
    <text evidence="1 2">Belongs to the glycosyl hydrolase 35 family.</text>
</comment>
<gene>
    <name evidence="4" type="ORF">HNR09_001262</name>
</gene>
<dbReference type="GO" id="GO:0005975">
    <property type="term" value="P:carbohydrate metabolic process"/>
    <property type="evidence" value="ECO:0007669"/>
    <property type="project" value="InterPro"/>
</dbReference>
<reference evidence="4 5" key="1">
    <citation type="submission" date="2020-07" db="EMBL/GenBank/DDBJ databases">
        <title>Sequencing the genomes of 1000 actinobacteria strains.</title>
        <authorList>
            <person name="Klenk H.-P."/>
        </authorList>
    </citation>
    <scope>NUCLEOTIDE SEQUENCE [LARGE SCALE GENOMIC DNA]</scope>
    <source>
        <strain evidence="4 5">DSM 15475</strain>
    </source>
</reference>
<dbReference type="PANTHER" id="PTHR23421">
    <property type="entry name" value="BETA-GALACTOSIDASE RELATED"/>
    <property type="match status" value="1"/>
</dbReference>
<name>A0A7Z0GMD5_9MICC</name>
<evidence type="ECO:0000313" key="5">
    <source>
        <dbReference type="Proteomes" id="UP000535437"/>
    </source>
</evidence>
<sequence>MNPPADITVTPRWIARDGVPWFPVTGEIHYSRISPERWSDVLGLARAGGLTSVATYVFWRHHEPRPGEFDWSGPRDLRGFIRRAAAHGLEVVVRLGPWSHGEVRHGGFPDWLVGSGVPTRRDHPEYLGRVRAFYAQIVAQLEGLTHDDGGPVIAAQIENELADQPEHLATLRTMAEELGLQVPLWTATGWGGARLPESLLPVCSGYADGFWADSLAAWPSFCRVHFHYEEVRDDLGVGDDVARALAAEATSVSPSAAPLPTAPQSPDPQTPFLTCELGGGMHVAYHRRPLVSGEDVAALALATIGSGSVWQGFYMYAGGSNPFGGGAAHPDGEQESQATGYPNDVPQISYDFGAPIGEHGRIRPHYEMLRRQHLWLAADGHRLAAMRSRVGGGSAEDPHSLRWAVRSDGDSGYLFLSTYVPDGHLDPQPALQLRLGPEQGLDASQLVPHEPVDLPAGISTVWPVNLPLDERTRLVSATAELLTRREEEGGAVVVLTARRGIPVQLLLAGAVEVSGPCRATGTDDGDTFVELTADPGPEVLLTCGSVRLLILDEATADQLAVLPVDGRESMVLCSAPVHAEPVHADSVRPAATRLVVHTEEPEVTLDVWQGAGTSPRWRRRLVSAPRAGQQEVLCRSLVLPATAPQPRVGGPEERLAAPADFSGAAVVELSIPEEHLEDEDQGSGQLLLRVDWTGDVGRARLGDRLISDHFWHGREWEMDLTPWREELRRGSLTLELLPWCAASGVWVHPSVREVEDGVVVRSARLIRRERVVVTG</sequence>
<dbReference type="Proteomes" id="UP000535437">
    <property type="component" value="Unassembled WGS sequence"/>
</dbReference>
<dbReference type="EMBL" id="JACCFY010000001">
    <property type="protein sequence ID" value="NYJ77851.1"/>
    <property type="molecule type" value="Genomic_DNA"/>
</dbReference>
<accession>A0A7Z0GMD5</accession>
<evidence type="ECO:0000256" key="2">
    <source>
        <dbReference type="RuleBase" id="RU003679"/>
    </source>
</evidence>
<proteinExistence type="inferred from homology"/>
<dbReference type="SUPFAM" id="SSF51445">
    <property type="entry name" value="(Trans)glycosidases"/>
    <property type="match status" value="1"/>
</dbReference>
<dbReference type="AlphaFoldDB" id="A0A7Z0GMD5"/>
<evidence type="ECO:0000259" key="3">
    <source>
        <dbReference type="Pfam" id="PF01301"/>
    </source>
</evidence>
<dbReference type="InterPro" id="IPR001944">
    <property type="entry name" value="Glycoside_Hdrlase_35"/>
</dbReference>
<dbReference type="Gene3D" id="3.20.20.80">
    <property type="entry name" value="Glycosidases"/>
    <property type="match status" value="1"/>
</dbReference>
<dbReference type="RefSeq" id="WP_179541276.1">
    <property type="nucleotide sequence ID" value="NZ_BAAALL010000002.1"/>
</dbReference>
<dbReference type="GO" id="GO:0004553">
    <property type="term" value="F:hydrolase activity, hydrolyzing O-glycosyl compounds"/>
    <property type="evidence" value="ECO:0007669"/>
    <property type="project" value="InterPro"/>
</dbReference>
<organism evidence="4 5">
    <name type="scientific">Nesterenkonia xinjiangensis</name>
    <dbReference type="NCBI Taxonomy" id="225327"/>
    <lineage>
        <taxon>Bacteria</taxon>
        <taxon>Bacillati</taxon>
        <taxon>Actinomycetota</taxon>
        <taxon>Actinomycetes</taxon>
        <taxon>Micrococcales</taxon>
        <taxon>Micrococcaceae</taxon>
        <taxon>Nesterenkonia</taxon>
    </lineage>
</organism>
<protein>
    <recommendedName>
        <fullName evidence="3">Glycoside hydrolase 35 catalytic domain-containing protein</fullName>
    </recommendedName>
</protein>
<evidence type="ECO:0000313" key="4">
    <source>
        <dbReference type="EMBL" id="NYJ77851.1"/>
    </source>
</evidence>
<dbReference type="InterPro" id="IPR031330">
    <property type="entry name" value="Gly_Hdrlase_35_cat"/>
</dbReference>
<evidence type="ECO:0000256" key="1">
    <source>
        <dbReference type="ARBA" id="ARBA00009809"/>
    </source>
</evidence>
<feature type="domain" description="Glycoside hydrolase 35 catalytic" evidence="3">
    <location>
        <begin position="15"/>
        <end position="373"/>
    </location>
</feature>
<keyword evidence="5" id="KW-1185">Reference proteome</keyword>
<dbReference type="InterPro" id="IPR017853">
    <property type="entry name" value="GH"/>
</dbReference>
<comment type="caution">
    <text evidence="4">The sequence shown here is derived from an EMBL/GenBank/DDBJ whole genome shotgun (WGS) entry which is preliminary data.</text>
</comment>
<dbReference type="Pfam" id="PF01301">
    <property type="entry name" value="Glyco_hydro_35"/>
    <property type="match status" value="1"/>
</dbReference>